<feature type="region of interest" description="Disordered" evidence="6">
    <location>
        <begin position="156"/>
        <end position="251"/>
    </location>
</feature>
<feature type="compositionally biased region" description="Pro residues" evidence="6">
    <location>
        <begin position="332"/>
        <end position="341"/>
    </location>
</feature>
<feature type="region of interest" description="Disordered" evidence="6">
    <location>
        <begin position="437"/>
        <end position="459"/>
    </location>
</feature>
<keyword evidence="3" id="KW-0805">Transcription regulation</keyword>
<feature type="region of interest" description="Disordered" evidence="6">
    <location>
        <begin position="785"/>
        <end position="814"/>
    </location>
</feature>
<dbReference type="InterPro" id="IPR019340">
    <property type="entry name" value="Histone_AcTrfase_su3"/>
</dbReference>
<accession>A0AAW0CQT7</accession>
<keyword evidence="5" id="KW-0539">Nucleus</keyword>
<organism evidence="7 8">
    <name type="scientific">Paramarasmius palmivorus</name>
    <dbReference type="NCBI Taxonomy" id="297713"/>
    <lineage>
        <taxon>Eukaryota</taxon>
        <taxon>Fungi</taxon>
        <taxon>Dikarya</taxon>
        <taxon>Basidiomycota</taxon>
        <taxon>Agaricomycotina</taxon>
        <taxon>Agaricomycetes</taxon>
        <taxon>Agaricomycetidae</taxon>
        <taxon>Agaricales</taxon>
        <taxon>Marasmiineae</taxon>
        <taxon>Marasmiaceae</taxon>
        <taxon>Paramarasmius</taxon>
    </lineage>
</organism>
<evidence type="ECO:0000256" key="3">
    <source>
        <dbReference type="ARBA" id="ARBA00023015"/>
    </source>
</evidence>
<keyword evidence="8" id="KW-1185">Reference proteome</keyword>
<evidence type="ECO:0000313" key="8">
    <source>
        <dbReference type="Proteomes" id="UP001383192"/>
    </source>
</evidence>
<gene>
    <name evidence="7" type="primary">NGG1_1</name>
    <name evidence="7" type="ORF">VNI00_009731</name>
</gene>
<dbReference type="GO" id="GO:0006357">
    <property type="term" value="P:regulation of transcription by RNA polymerase II"/>
    <property type="evidence" value="ECO:0007669"/>
    <property type="project" value="TreeGrafter"/>
</dbReference>
<comment type="subcellular location">
    <subcellularLocation>
        <location evidence="1">Nucleus</location>
    </subcellularLocation>
</comment>
<keyword evidence="4" id="KW-0804">Transcription</keyword>
<evidence type="ECO:0000256" key="5">
    <source>
        <dbReference type="ARBA" id="ARBA00023242"/>
    </source>
</evidence>
<dbReference type="GO" id="GO:0005634">
    <property type="term" value="C:nucleus"/>
    <property type="evidence" value="ECO:0007669"/>
    <property type="project" value="UniProtKB-SubCell"/>
</dbReference>
<dbReference type="Proteomes" id="UP001383192">
    <property type="component" value="Unassembled WGS sequence"/>
</dbReference>
<feature type="compositionally biased region" description="Polar residues" evidence="6">
    <location>
        <begin position="101"/>
        <end position="121"/>
    </location>
</feature>
<name>A0AAW0CQT7_9AGAR</name>
<dbReference type="EMBL" id="JAYKXP010000037">
    <property type="protein sequence ID" value="KAK7040265.1"/>
    <property type="molecule type" value="Genomic_DNA"/>
</dbReference>
<dbReference type="GO" id="GO:0003713">
    <property type="term" value="F:transcription coactivator activity"/>
    <property type="evidence" value="ECO:0007669"/>
    <property type="project" value="TreeGrafter"/>
</dbReference>
<feature type="region of interest" description="Disordered" evidence="6">
    <location>
        <begin position="295"/>
        <end position="357"/>
    </location>
</feature>
<dbReference type="PANTHER" id="PTHR13556">
    <property type="entry name" value="TRANSCRIPTIONAL ADAPTER 3-RELATED"/>
    <property type="match status" value="1"/>
</dbReference>
<feature type="region of interest" description="Disordered" evidence="6">
    <location>
        <begin position="634"/>
        <end position="698"/>
    </location>
</feature>
<dbReference type="Pfam" id="PF10198">
    <property type="entry name" value="Ada3"/>
    <property type="match status" value="1"/>
</dbReference>
<evidence type="ECO:0000313" key="7">
    <source>
        <dbReference type="EMBL" id="KAK7040265.1"/>
    </source>
</evidence>
<feature type="compositionally biased region" description="Low complexity" evidence="6">
    <location>
        <begin position="168"/>
        <end position="179"/>
    </location>
</feature>
<proteinExistence type="inferred from homology"/>
<reference evidence="7 8" key="1">
    <citation type="submission" date="2024-01" db="EMBL/GenBank/DDBJ databases">
        <title>A draft genome for a cacao thread blight-causing isolate of Paramarasmius palmivorus.</title>
        <authorList>
            <person name="Baruah I.K."/>
            <person name="Bukari Y."/>
            <person name="Amoako-Attah I."/>
            <person name="Meinhardt L.W."/>
            <person name="Bailey B.A."/>
            <person name="Cohen S.P."/>
        </authorList>
    </citation>
    <scope>NUCLEOTIDE SEQUENCE [LARGE SCALE GENOMIC DNA]</scope>
    <source>
        <strain evidence="7 8">GH-12</strain>
    </source>
</reference>
<dbReference type="PANTHER" id="PTHR13556:SF2">
    <property type="entry name" value="TRANSCRIPTIONAL ADAPTER 3"/>
    <property type="match status" value="1"/>
</dbReference>
<evidence type="ECO:0000256" key="6">
    <source>
        <dbReference type="SAM" id="MobiDB-lite"/>
    </source>
</evidence>
<dbReference type="AlphaFoldDB" id="A0AAW0CQT7"/>
<feature type="compositionally biased region" description="Low complexity" evidence="6">
    <location>
        <begin position="295"/>
        <end position="323"/>
    </location>
</feature>
<protein>
    <submittedName>
        <fullName evidence="7">Transcriptional regulator</fullName>
    </submittedName>
</protein>
<sequence length="814" mass="88552">MLQNFTPVPALRSSLLTQPLNKDQIPPTEDLESLLSELKALKQRSTDRAKKAEADVKTLEESYRRMKERERDKGKGRERLDDSRIREREREKERNRERRGSSVSVMTDGGSSTRRAGSSVSGLGERVEKIKKERDCEIDILLIHFLEAHQLEDTPDSTSAIRQRLAHSGSSGPSSVKGSVDPRGSEDKKKKKKRKRDEGSDGEIESPLAKGLKPSLSNASINSISNSHSSSSHMHKTSIGSNKAHTGSGLVGGASGTPFKVVGPDFTLPSTLSTPLLPTRPQPAPIQLHYTASLASTASTSTDPSTSTEQQPSTSTAPPSQISEPSTSTFPPRHPQLPDNPPTLHGQVSSHPAHPLHSLDVHDDFSKLKVPGQVLVNTFYTSVEPWIRNVKEEDVGFLEWEDDVVEPFVMPKLGRWYESVWEELDSGVVQAGADGKGAEEKNVDSHNTSFAAPEPQWDPSTLKEEDLVHEGRGHGPLTERLISALMPIEGAMNSWKGVKAAEDAMEGRPGGSGAAASKRERVVSVADLETRIRDTMRAYGLLGPRAPNGEGNGEQVVVADANGMPDYTDKVDDPIATALRHAQAELRVVSATNRARRLRLAAIARDRLAYQEYLDLRDSIDKNINLCYAKLQKRDSGTTKNKKKSKKDKDKERGDSVALNGVSASTSGTPAPGANGDPDSQPPPCPAALGLGPDPDTNELMVTEQLKQLVETRRQWVDTVGGVFDAKERENPGRIWGIPQKSIYEGLEDEVEEILKERMGLISSSGKEADGVNGHVNGVAQMEGIIEGGPSKQHRTFGSKGKGRLPRSDDMDIG</sequence>
<feature type="compositionally biased region" description="Basic and acidic residues" evidence="6">
    <location>
        <begin position="44"/>
        <end position="100"/>
    </location>
</feature>
<evidence type="ECO:0000256" key="1">
    <source>
        <dbReference type="ARBA" id="ARBA00004123"/>
    </source>
</evidence>
<comment type="caution">
    <text evidence="7">The sequence shown here is derived from an EMBL/GenBank/DDBJ whole genome shotgun (WGS) entry which is preliminary data.</text>
</comment>
<feature type="compositionally biased region" description="Basic residues" evidence="6">
    <location>
        <begin position="792"/>
        <end position="805"/>
    </location>
</feature>
<evidence type="ECO:0000256" key="4">
    <source>
        <dbReference type="ARBA" id="ARBA00023163"/>
    </source>
</evidence>
<comment type="similarity">
    <text evidence="2">Belongs to the NGG1 family.</text>
</comment>
<dbReference type="GO" id="GO:0000124">
    <property type="term" value="C:SAGA complex"/>
    <property type="evidence" value="ECO:0007669"/>
    <property type="project" value="TreeGrafter"/>
</dbReference>
<feature type="region of interest" description="Disordered" evidence="6">
    <location>
        <begin position="42"/>
        <end position="125"/>
    </location>
</feature>
<feature type="compositionally biased region" description="Low complexity" evidence="6">
    <location>
        <begin position="215"/>
        <end position="241"/>
    </location>
</feature>
<evidence type="ECO:0000256" key="2">
    <source>
        <dbReference type="ARBA" id="ARBA00005330"/>
    </source>
</evidence>